<gene>
    <name evidence="3" type="ORF">HOC_15302</name>
</gene>
<feature type="transmembrane region" description="Helical" evidence="2">
    <location>
        <begin position="456"/>
        <end position="479"/>
    </location>
</feature>
<dbReference type="OrthoDB" id="9798415at2"/>
<evidence type="ECO:0000256" key="2">
    <source>
        <dbReference type="SAM" id="Phobius"/>
    </source>
</evidence>
<feature type="transmembrane region" description="Helical" evidence="2">
    <location>
        <begin position="428"/>
        <end position="450"/>
    </location>
</feature>
<dbReference type="AlphaFoldDB" id="A0A059G4R1"/>
<dbReference type="eggNOG" id="COG0841">
    <property type="taxonomic scope" value="Bacteria"/>
</dbReference>
<dbReference type="Gene3D" id="1.20.1640.10">
    <property type="entry name" value="Multidrug efflux transporter AcrB transmembrane domain"/>
    <property type="match status" value="2"/>
</dbReference>
<feature type="transmembrane region" description="Helical" evidence="2">
    <location>
        <begin position="385"/>
        <end position="407"/>
    </location>
</feature>
<feature type="transmembrane region" description="Helical" evidence="2">
    <location>
        <begin position="912"/>
        <end position="935"/>
    </location>
</feature>
<dbReference type="Gene3D" id="3.30.70.1320">
    <property type="entry name" value="Multidrug efflux transporter AcrB pore domain like"/>
    <property type="match status" value="1"/>
</dbReference>
<keyword evidence="2" id="KW-0472">Membrane</keyword>
<keyword evidence="2" id="KW-0812">Transmembrane</keyword>
<proteinExistence type="predicted"/>
<dbReference type="Proteomes" id="UP000024942">
    <property type="component" value="Unassembled WGS sequence"/>
</dbReference>
<dbReference type="EMBL" id="ARYL01000027">
    <property type="protein sequence ID" value="KDA01443.1"/>
    <property type="molecule type" value="Genomic_DNA"/>
</dbReference>
<dbReference type="GO" id="GO:0005886">
    <property type="term" value="C:plasma membrane"/>
    <property type="evidence" value="ECO:0007669"/>
    <property type="project" value="TreeGrafter"/>
</dbReference>
<feature type="transmembrane region" description="Helical" evidence="2">
    <location>
        <begin position="12"/>
        <end position="33"/>
    </location>
</feature>
<dbReference type="SUPFAM" id="SSF82714">
    <property type="entry name" value="Multidrug efflux transporter AcrB TolC docking domain, DN and DC subdomains"/>
    <property type="match status" value="2"/>
</dbReference>
<dbReference type="Gene3D" id="3.30.70.1430">
    <property type="entry name" value="Multidrug efflux transporter AcrB pore domain"/>
    <property type="match status" value="2"/>
</dbReference>
<comment type="caution">
    <text evidence="3">The sequence shown here is derived from an EMBL/GenBank/DDBJ whole genome shotgun (WGS) entry which is preliminary data.</text>
</comment>
<accession>A0A059G4R1</accession>
<dbReference type="Pfam" id="PF00873">
    <property type="entry name" value="ACR_tran"/>
    <property type="match status" value="1"/>
</dbReference>
<feature type="transmembrane region" description="Helical" evidence="2">
    <location>
        <begin position="332"/>
        <end position="351"/>
    </location>
</feature>
<dbReference type="Gene3D" id="3.30.2090.10">
    <property type="entry name" value="Multidrug efflux transporter AcrB TolC docking domain, DN and DC subdomains"/>
    <property type="match status" value="2"/>
</dbReference>
<name>A0A059G4R1_9PROT</name>
<feature type="region of interest" description="Disordered" evidence="1">
    <location>
        <begin position="1065"/>
        <end position="1094"/>
    </location>
</feature>
<feature type="transmembrane region" description="Helical" evidence="2">
    <location>
        <begin position="885"/>
        <end position="906"/>
    </location>
</feature>
<dbReference type="PANTHER" id="PTHR32063:SF0">
    <property type="entry name" value="SWARMING MOTILITY PROTEIN SWRC"/>
    <property type="match status" value="1"/>
</dbReference>
<evidence type="ECO:0000313" key="3">
    <source>
        <dbReference type="EMBL" id="KDA01443.1"/>
    </source>
</evidence>
<dbReference type="PRINTS" id="PR00702">
    <property type="entry name" value="ACRIFLAVINRP"/>
</dbReference>
<reference evidence="3 4" key="1">
    <citation type="journal article" date="2014" name="Antonie Van Leeuwenhoek">
        <title>Hyphomonas beringensis sp. nov. and Hyphomonas chukchiensis sp. nov., isolated from surface seawater of the Bering Sea and Chukchi Sea.</title>
        <authorList>
            <person name="Li C."/>
            <person name="Lai Q."/>
            <person name="Li G."/>
            <person name="Dong C."/>
            <person name="Wang J."/>
            <person name="Liao Y."/>
            <person name="Shao Z."/>
        </authorList>
    </citation>
    <scope>NUCLEOTIDE SEQUENCE [LARGE SCALE GENOMIC DNA]</scope>
    <source>
        <strain evidence="3 4">SCH89</strain>
    </source>
</reference>
<keyword evidence="4" id="KW-1185">Reference proteome</keyword>
<evidence type="ECO:0000256" key="1">
    <source>
        <dbReference type="SAM" id="MobiDB-lite"/>
    </source>
</evidence>
<dbReference type="PANTHER" id="PTHR32063">
    <property type="match status" value="1"/>
</dbReference>
<dbReference type="InterPro" id="IPR001036">
    <property type="entry name" value="Acrflvin-R"/>
</dbReference>
<sequence length="1094" mass="118249">MNSLIDGAIGRARMVLAILFCAIIAGTVTYIGLPKEADPDIQIPFVSITVPLVGVTPEDSERLLVKPIEQEIQSLEGLKTFRGYGAEGAGQLVLEFEIDTDIDQAVLDVKDKVDMAKRYFPADAREPIITEFNAAQFPMMIVNLYGDAPERGLNDIAEDLQDRLERNAGILEARIVGRRDDVLEIIVDPVKLEAYNISYQEILQVVSANNQLVPAGQIDTGEGSFAVKVPGLIRTAKDALDLPIRRTANSVVTLSDVAQVRRTYKDATSYATFNGQPAILVEVIKRTGANILDTANFVRSEIADEEKSWPSTIRAQVTSDASEMIGEQLGQLQSSIVAAVLLVMIICVAALGWRSALLVGISIPASFVMAFLILGAFGYTINMMVMFGMVIAVGILVDGAIVVTEYADRKMAEGLNRKEAYGLAGKRMFWPVVASNATTLAAFVPFLFWNSMPGKFMAYLPITLIFVLTASLVMALIFLPVLGSVIGARPSGTNEDLAALAADADPELAKGWLGGYVKLVKGLIARPLMVTGVAIGSVILIFMWFGSTTHKSELFLDIEPEQAYVFIQAQGALSASEQSDLVKRAEAAIRDINGIEDISTRTGGPGSDGFSRDGGSAPVDTIGQILLDLATDDGVHDGRKTLIAVRERLSTVPALKYQIQAREQGPPAGKDVQIALLSEDGPALAATAALVRNKLDSMDTVQEIDDTRPLPGIEYQLEVDRAEAGKFGVDVSQVGAAVQLITNGILVGRYRPDDAPDEVDIRVRFPQGDRSASAIDQLRIATPAGNVPLSLFVKRVPAPRVSSIERRDGKRVVDVRANARVQGEGAVIVADLKDWIAQQDIPSDVEVRFEGADEDAADAGAFFAGAAAAALFMMAVILLWEFNNFWQVILTLTAVIISTAGVLVGIQLVLPYVSVLMIGTGIVALAGIVVNNNIVLIDTYNRLRSDGRTPEYAAIATAAQRIRPILLTTGTTICGLLPMVFQLNVDFGAGAINYGSASSEWWTQLATAVVFGLAFSTLMILLVTPVWLLVPHRVGRWTRRVLVPAILWLWRQIMRLMTRIKRFVTRKPPSDPQPGPRESVKKDDKPVRILPAAE</sequence>
<dbReference type="SUPFAM" id="SSF82866">
    <property type="entry name" value="Multidrug efflux transporter AcrB transmembrane domain"/>
    <property type="match status" value="2"/>
</dbReference>
<dbReference type="Gene3D" id="3.30.70.1440">
    <property type="entry name" value="Multidrug efflux transporter AcrB pore domain"/>
    <property type="match status" value="1"/>
</dbReference>
<keyword evidence="2" id="KW-1133">Transmembrane helix</keyword>
<dbReference type="SUPFAM" id="SSF82693">
    <property type="entry name" value="Multidrug efflux transporter AcrB pore domain, PN1, PN2, PC1 and PC2 subdomains"/>
    <property type="match status" value="2"/>
</dbReference>
<organism evidence="3 4">
    <name type="scientific">Hyphomonas oceanitis SCH89</name>
    <dbReference type="NCBI Taxonomy" id="1280953"/>
    <lineage>
        <taxon>Bacteria</taxon>
        <taxon>Pseudomonadati</taxon>
        <taxon>Pseudomonadota</taxon>
        <taxon>Alphaproteobacteria</taxon>
        <taxon>Hyphomonadales</taxon>
        <taxon>Hyphomonadaceae</taxon>
        <taxon>Hyphomonas</taxon>
    </lineage>
</organism>
<dbReference type="GO" id="GO:0042910">
    <property type="term" value="F:xenobiotic transmembrane transporter activity"/>
    <property type="evidence" value="ECO:0007669"/>
    <property type="project" value="TreeGrafter"/>
</dbReference>
<dbReference type="InterPro" id="IPR027463">
    <property type="entry name" value="AcrB_DN_DC_subdom"/>
</dbReference>
<dbReference type="RefSeq" id="WP_084146362.1">
    <property type="nucleotide sequence ID" value="NZ_ARYL01000027.1"/>
</dbReference>
<feature type="transmembrane region" description="Helical" evidence="2">
    <location>
        <begin position="528"/>
        <end position="546"/>
    </location>
</feature>
<evidence type="ECO:0000313" key="4">
    <source>
        <dbReference type="Proteomes" id="UP000024942"/>
    </source>
</evidence>
<dbReference type="PATRIC" id="fig|1280953.3.peg.3074"/>
<feature type="transmembrane region" description="Helical" evidence="2">
    <location>
        <begin position="965"/>
        <end position="985"/>
    </location>
</feature>
<feature type="transmembrane region" description="Helical" evidence="2">
    <location>
        <begin position="859"/>
        <end position="880"/>
    </location>
</feature>
<feature type="transmembrane region" description="Helical" evidence="2">
    <location>
        <begin position="1005"/>
        <end position="1030"/>
    </location>
</feature>
<dbReference type="STRING" id="1280953.HOC_15302"/>
<protein>
    <submittedName>
        <fullName evidence="3">AcrB/AcrD/AcrF family protein</fullName>
    </submittedName>
</protein>
<feature type="compositionally biased region" description="Basic and acidic residues" evidence="1">
    <location>
        <begin position="1078"/>
        <end position="1087"/>
    </location>
</feature>
<feature type="transmembrane region" description="Helical" evidence="2">
    <location>
        <begin position="358"/>
        <end position="379"/>
    </location>
</feature>